<dbReference type="OrthoDB" id="7477016at2"/>
<protein>
    <submittedName>
        <fullName evidence="2">Aryl-sulfate sulfotransferase</fullName>
    </submittedName>
</protein>
<dbReference type="AlphaFoldDB" id="A0A3S3S729"/>
<organism evidence="2 3">
    <name type="scientific">Neorhizobium lilium</name>
    <dbReference type="NCBI Taxonomy" id="2503024"/>
    <lineage>
        <taxon>Bacteria</taxon>
        <taxon>Pseudomonadati</taxon>
        <taxon>Pseudomonadota</taxon>
        <taxon>Alphaproteobacteria</taxon>
        <taxon>Hyphomicrobiales</taxon>
        <taxon>Rhizobiaceae</taxon>
        <taxon>Rhizobium/Agrobacterium group</taxon>
        <taxon>Neorhizobium</taxon>
    </lineage>
</organism>
<evidence type="ECO:0000313" key="2">
    <source>
        <dbReference type="EMBL" id="RWX78450.1"/>
    </source>
</evidence>
<dbReference type="Gene3D" id="1.10.3990.20">
    <property type="entry name" value="protein bp1543"/>
    <property type="match status" value="1"/>
</dbReference>
<evidence type="ECO:0000313" key="3">
    <source>
        <dbReference type="Proteomes" id="UP000287687"/>
    </source>
</evidence>
<gene>
    <name evidence="2" type="ORF">EPK99_07495</name>
</gene>
<dbReference type="EMBL" id="SBIP01000002">
    <property type="protein sequence ID" value="RWX78450.1"/>
    <property type="molecule type" value="Genomic_DNA"/>
</dbReference>
<dbReference type="InterPro" id="IPR027373">
    <property type="entry name" value="RHH_dom"/>
</dbReference>
<evidence type="ECO:0000259" key="1">
    <source>
        <dbReference type="Pfam" id="PF13467"/>
    </source>
</evidence>
<comment type="caution">
    <text evidence="2">The sequence shown here is derived from an EMBL/GenBank/DDBJ whole genome shotgun (WGS) entry which is preliminary data.</text>
</comment>
<dbReference type="RefSeq" id="WP_128442428.1">
    <property type="nucleotide sequence ID" value="NZ_SBIP01000002.1"/>
</dbReference>
<name>A0A3S3S729_9HYPH</name>
<keyword evidence="3" id="KW-1185">Reference proteome</keyword>
<accession>A0A3S3S729</accession>
<reference evidence="2 3" key="1">
    <citation type="submission" date="2019-01" db="EMBL/GenBank/DDBJ databases">
        <title>The draft genome of Rhizobium sp. 24NR.</title>
        <authorList>
            <person name="Liu L."/>
            <person name="Liang L."/>
            <person name="Shi S."/>
            <person name="Xu L."/>
            <person name="Wang X."/>
            <person name="Li L."/>
            <person name="Zhang X."/>
        </authorList>
    </citation>
    <scope>NUCLEOTIDE SEQUENCE [LARGE SCALE GENOMIC DNA]</scope>
    <source>
        <strain evidence="2 3">24NR</strain>
    </source>
</reference>
<feature type="domain" description="Ribbon-helix-helix" evidence="1">
    <location>
        <begin position="3"/>
        <end position="66"/>
    </location>
</feature>
<proteinExistence type="predicted"/>
<dbReference type="Proteomes" id="UP000287687">
    <property type="component" value="Unassembled WGS sequence"/>
</dbReference>
<sequence length="81" mass="8931">MIRKHSATLHGHRTSFSLEDEFWLELKAIAGSRNISLAALIAEVDDARSESNNLSSALRLYVLAWLKAGTDVALKKPSKPI</sequence>
<dbReference type="InterPro" id="IPR038268">
    <property type="entry name" value="RHH_sf"/>
</dbReference>
<dbReference type="Pfam" id="PF13467">
    <property type="entry name" value="RHH_4"/>
    <property type="match status" value="1"/>
</dbReference>
<dbReference type="GO" id="GO:0016740">
    <property type="term" value="F:transferase activity"/>
    <property type="evidence" value="ECO:0007669"/>
    <property type="project" value="UniProtKB-KW"/>
</dbReference>
<keyword evidence="2" id="KW-0808">Transferase</keyword>